<dbReference type="Proteomes" id="UP000006866">
    <property type="component" value="Chromosome"/>
</dbReference>
<evidence type="ECO:0000256" key="3">
    <source>
        <dbReference type="PROSITE-ProRule" id="PRU00169"/>
    </source>
</evidence>
<dbReference type="SMART" id="SM00448">
    <property type="entry name" value="REC"/>
    <property type="match status" value="1"/>
</dbReference>
<dbReference type="PROSITE" id="PS50110">
    <property type="entry name" value="RESPONSE_REGULATORY"/>
    <property type="match status" value="1"/>
</dbReference>
<evidence type="ECO:0000313" key="6">
    <source>
        <dbReference type="EMBL" id="ADO76260.1"/>
    </source>
</evidence>
<dbReference type="PATRIC" id="fig|572479.3.peg.105"/>
<evidence type="ECO:0000259" key="5">
    <source>
        <dbReference type="PROSITE" id="PS50930"/>
    </source>
</evidence>
<dbReference type="Pfam" id="PF00072">
    <property type="entry name" value="Response_reg"/>
    <property type="match status" value="1"/>
</dbReference>
<dbReference type="PROSITE" id="PS50930">
    <property type="entry name" value="HTH_LYTTR"/>
    <property type="match status" value="1"/>
</dbReference>
<sequence length="236" mass="27728">MINIAVVEDDNTYLKQIESYLKKYELENDLNFKISFFTDGFQITENYKATFDLILMDIKMKHMNGITTAEKIRSRDQEVIIIFITNTSQYAIKGYKVNALDYILKPISYFSFTQCLKKAIKKINNKNSKYITIINKNGAKKINIEAIYYIEIRNHTLTYHTSNGDYSTSGTMKKIASKLKKHGFFRCHRCYLVNLKYVDGIKGKYTFVKDKKLLISRNRKADFLDSLTDYMREVIR</sequence>
<proteinExistence type="predicted"/>
<dbReference type="InterPro" id="IPR001789">
    <property type="entry name" value="Sig_transdc_resp-reg_receiver"/>
</dbReference>
<comment type="function">
    <text evidence="2">May play the central regulatory role in sporulation. It may be an element of the effector pathway responsible for the activation of sporulation genes in response to nutritional stress. Spo0A may act in concert with spo0H (a sigma factor) to control the expression of some genes that are critical to the sporulation process.</text>
</comment>
<dbReference type="HOGENOM" id="CLU_000445_14_2_9"/>
<dbReference type="Pfam" id="PF04397">
    <property type="entry name" value="LytTR"/>
    <property type="match status" value="1"/>
</dbReference>
<keyword evidence="7" id="KW-1185">Reference proteome</keyword>
<dbReference type="AlphaFoldDB" id="E3DM01"/>
<keyword evidence="3" id="KW-0597">Phosphoprotein</keyword>
<accession>E3DM01</accession>
<dbReference type="RefSeq" id="WP_014552295.1">
    <property type="nucleotide sequence ID" value="NC_017455.1"/>
</dbReference>
<protein>
    <recommendedName>
        <fullName evidence="1">Stage 0 sporulation protein A homolog</fullName>
    </recommendedName>
</protein>
<gene>
    <name evidence="6" type="ordered locus">Hprae_0102</name>
</gene>
<evidence type="ECO:0000313" key="7">
    <source>
        <dbReference type="Proteomes" id="UP000006866"/>
    </source>
</evidence>
<dbReference type="GO" id="GO:0003677">
    <property type="term" value="F:DNA binding"/>
    <property type="evidence" value="ECO:0007669"/>
    <property type="project" value="InterPro"/>
</dbReference>
<dbReference type="eggNOG" id="COG3279">
    <property type="taxonomic scope" value="Bacteria"/>
</dbReference>
<dbReference type="Gene3D" id="2.40.50.1020">
    <property type="entry name" value="LytTr DNA-binding domain"/>
    <property type="match status" value="1"/>
</dbReference>
<dbReference type="InterPro" id="IPR011006">
    <property type="entry name" value="CheY-like_superfamily"/>
</dbReference>
<dbReference type="KEGG" id="hpk:Hprae_0102"/>
<evidence type="ECO:0000259" key="4">
    <source>
        <dbReference type="PROSITE" id="PS50110"/>
    </source>
</evidence>
<evidence type="ECO:0000256" key="1">
    <source>
        <dbReference type="ARBA" id="ARBA00018672"/>
    </source>
</evidence>
<dbReference type="GO" id="GO:0000156">
    <property type="term" value="F:phosphorelay response regulator activity"/>
    <property type="evidence" value="ECO:0007669"/>
    <property type="project" value="InterPro"/>
</dbReference>
<feature type="domain" description="Response regulatory" evidence="4">
    <location>
        <begin position="3"/>
        <end position="120"/>
    </location>
</feature>
<dbReference type="EMBL" id="CP002175">
    <property type="protein sequence ID" value="ADO76260.1"/>
    <property type="molecule type" value="Genomic_DNA"/>
</dbReference>
<dbReference type="CDD" id="cd00156">
    <property type="entry name" value="REC"/>
    <property type="match status" value="1"/>
</dbReference>
<dbReference type="OrthoDB" id="1839448at2"/>
<organism evidence="6 7">
    <name type="scientific">Halanaerobium praevalens (strain ATCC 33744 / DSM 2228 / GSL)</name>
    <dbReference type="NCBI Taxonomy" id="572479"/>
    <lineage>
        <taxon>Bacteria</taxon>
        <taxon>Bacillati</taxon>
        <taxon>Bacillota</taxon>
        <taxon>Clostridia</taxon>
        <taxon>Halanaerobiales</taxon>
        <taxon>Halanaerobiaceae</taxon>
        <taxon>Halanaerobium</taxon>
    </lineage>
</organism>
<dbReference type="Gene3D" id="3.40.50.2300">
    <property type="match status" value="1"/>
</dbReference>
<dbReference type="InterPro" id="IPR007492">
    <property type="entry name" value="LytTR_DNA-bd_dom"/>
</dbReference>
<feature type="modified residue" description="4-aspartylphosphate" evidence="3">
    <location>
        <position position="57"/>
    </location>
</feature>
<reference evidence="7" key="1">
    <citation type="submission" date="2010-10" db="EMBL/GenBank/DDBJ databases">
        <title>The complete genome of Halanaerobium praevalens DSM 2228.</title>
        <authorList>
            <consortium name="US DOE Joint Genome Institute (JGI-PGF)"/>
            <person name="Lucas S."/>
            <person name="Copeland A."/>
            <person name="Lapidus A."/>
            <person name="Glavina del Rio T."/>
            <person name="Dalin E."/>
            <person name="Tice H."/>
            <person name="Bruce D."/>
            <person name="Goodwin L."/>
            <person name="Pitluck S."/>
            <person name="Kyrpides N."/>
            <person name="Mavromatis K."/>
            <person name="Ivanova N."/>
            <person name="Ovchinnikova G."/>
            <person name="Chertkov O."/>
            <person name="Detter J.C."/>
            <person name="Han C."/>
            <person name="Larimer F."/>
            <person name="Land M."/>
            <person name="Hauser L."/>
            <person name="Markowitz V."/>
            <person name="Cheng J.-F."/>
            <person name="Hugenholtz P."/>
            <person name="Woyke T."/>
            <person name="Wu D."/>
            <person name="Tindall B."/>
            <person name="Pomrenke H.G."/>
            <person name="Brambilla E."/>
            <person name="Klenk H.-P."/>
            <person name="Eisen J.A."/>
        </authorList>
    </citation>
    <scope>NUCLEOTIDE SEQUENCE [LARGE SCALE GENOMIC DNA]</scope>
    <source>
        <strain evidence="7">ATCC 33744 / DSM 2228 / GSL</strain>
    </source>
</reference>
<reference evidence="6 7" key="2">
    <citation type="journal article" date="2011" name="Stand. Genomic Sci.">
        <title>Complete genome sequence of the extremely halophilic Halanaerobium praevalens type strain (GSL).</title>
        <authorList>
            <person name="Ivanova N."/>
            <person name="Sikorski J."/>
            <person name="Chertkov O."/>
            <person name="Nolan M."/>
            <person name="Lucas S."/>
            <person name="Hammon N."/>
            <person name="Deshpande S."/>
            <person name="Cheng J.F."/>
            <person name="Tapia R."/>
            <person name="Han C."/>
            <person name="Goodwin L."/>
            <person name="Pitluck S."/>
            <person name="Huntemann M."/>
            <person name="Liolios K."/>
            <person name="Pagani I."/>
            <person name="Mavromatis K."/>
            <person name="Ovchinikova G."/>
            <person name="Pati A."/>
            <person name="Chen A."/>
            <person name="Palaniappan K."/>
            <person name="Land M."/>
            <person name="Hauser L."/>
            <person name="Brambilla E.M."/>
            <person name="Kannan K.P."/>
            <person name="Rohde M."/>
            <person name="Tindall B.J."/>
            <person name="Goker M."/>
            <person name="Detter J.C."/>
            <person name="Woyke T."/>
            <person name="Bristow J."/>
            <person name="Eisen J.A."/>
            <person name="Markowitz V."/>
            <person name="Hugenholtz P."/>
            <person name="Kyrpides N.C."/>
            <person name="Klenk H.P."/>
            <person name="Lapidus A."/>
        </authorList>
    </citation>
    <scope>NUCLEOTIDE SEQUENCE [LARGE SCALE GENOMIC DNA]</scope>
    <source>
        <strain evidence="7">ATCC 33744 / DSM 2228 / GSL</strain>
    </source>
</reference>
<evidence type="ECO:0000256" key="2">
    <source>
        <dbReference type="ARBA" id="ARBA00024867"/>
    </source>
</evidence>
<name>E3DM01_HALPG</name>
<dbReference type="PANTHER" id="PTHR37299">
    <property type="entry name" value="TRANSCRIPTIONAL REGULATOR-RELATED"/>
    <property type="match status" value="1"/>
</dbReference>
<dbReference type="SMART" id="SM00850">
    <property type="entry name" value="LytTR"/>
    <property type="match status" value="1"/>
</dbReference>
<dbReference type="SUPFAM" id="SSF52172">
    <property type="entry name" value="CheY-like"/>
    <property type="match status" value="1"/>
</dbReference>
<dbReference type="STRING" id="572479.Hprae_0102"/>
<dbReference type="PANTHER" id="PTHR37299:SF1">
    <property type="entry name" value="STAGE 0 SPORULATION PROTEIN A HOMOLOG"/>
    <property type="match status" value="1"/>
</dbReference>
<dbReference type="InterPro" id="IPR046947">
    <property type="entry name" value="LytR-like"/>
</dbReference>
<feature type="domain" description="HTH LytTR-type" evidence="5">
    <location>
        <begin position="131"/>
        <end position="229"/>
    </location>
</feature>